<dbReference type="InterPro" id="IPR011004">
    <property type="entry name" value="Trimer_LpxA-like_sf"/>
</dbReference>
<protein>
    <submittedName>
        <fullName evidence="1">Protein YrdA</fullName>
    </submittedName>
</protein>
<dbReference type="InterPro" id="IPR047324">
    <property type="entry name" value="LbH_gamma_CA-like"/>
</dbReference>
<keyword evidence="2" id="KW-1185">Reference proteome</keyword>
<dbReference type="Proteomes" id="UP000706525">
    <property type="component" value="Unassembled WGS sequence"/>
</dbReference>
<comment type="caution">
    <text evidence="1">The sequence shown here is derived from an EMBL/GenBank/DDBJ whole genome shotgun (WGS) entry which is preliminary data.</text>
</comment>
<dbReference type="Gene3D" id="2.160.10.10">
    <property type="entry name" value="Hexapeptide repeat proteins"/>
    <property type="match status" value="1"/>
</dbReference>
<dbReference type="InterPro" id="IPR050484">
    <property type="entry name" value="Transf_Hexapept/Carb_Anhydrase"/>
</dbReference>
<sequence length="174" mass="18390">MAIYQLGDLTPIIDDDAYVAKEATIIGNVTLKARASAWPGVVIRGDNEPIVVGEDTNLQEGAVLHTDPGRPMTLGNKVSVGHQAMLHGCTVGDGSLIGIQAVVLNGAVIGKECLVGAGALVTEGKVFPDRSLIIGTPAKVVRQLTDEDVANLYRNAETYAKRQATYKVALKRID</sequence>
<evidence type="ECO:0000313" key="2">
    <source>
        <dbReference type="Proteomes" id="UP000706525"/>
    </source>
</evidence>
<dbReference type="InterPro" id="IPR001451">
    <property type="entry name" value="Hexapep"/>
</dbReference>
<dbReference type="SUPFAM" id="SSF51161">
    <property type="entry name" value="Trimeric LpxA-like enzymes"/>
    <property type="match status" value="1"/>
</dbReference>
<dbReference type="RefSeq" id="WP_223990877.1">
    <property type="nucleotide sequence ID" value="NZ_CAJZAG010000007.1"/>
</dbReference>
<dbReference type="CDD" id="cd04645">
    <property type="entry name" value="LbH_gamma_CA_like"/>
    <property type="match status" value="1"/>
</dbReference>
<dbReference type="PANTHER" id="PTHR13061">
    <property type="entry name" value="DYNACTIN SUBUNIT P25"/>
    <property type="match status" value="1"/>
</dbReference>
<gene>
    <name evidence="1" type="primary">yrdA</name>
    <name evidence="1" type="ORF">LMG32289_03707</name>
</gene>
<dbReference type="Pfam" id="PF00132">
    <property type="entry name" value="Hexapep"/>
    <property type="match status" value="1"/>
</dbReference>
<reference evidence="1 2" key="1">
    <citation type="submission" date="2021-08" db="EMBL/GenBank/DDBJ databases">
        <authorList>
            <person name="Peeters C."/>
        </authorList>
    </citation>
    <scope>NUCLEOTIDE SEQUENCE [LARGE SCALE GENOMIC DNA]</scope>
    <source>
        <strain evidence="1 2">LMG 32289</strain>
    </source>
</reference>
<evidence type="ECO:0000313" key="1">
    <source>
        <dbReference type="EMBL" id="CAG9177052.1"/>
    </source>
</evidence>
<dbReference type="EMBL" id="CAJZAG010000007">
    <property type="protein sequence ID" value="CAG9177052.1"/>
    <property type="molecule type" value="Genomic_DNA"/>
</dbReference>
<organism evidence="1 2">
    <name type="scientific">Cupriavidus pampae</name>
    <dbReference type="NCBI Taxonomy" id="659251"/>
    <lineage>
        <taxon>Bacteria</taxon>
        <taxon>Pseudomonadati</taxon>
        <taxon>Pseudomonadota</taxon>
        <taxon>Betaproteobacteria</taxon>
        <taxon>Burkholderiales</taxon>
        <taxon>Burkholderiaceae</taxon>
        <taxon>Cupriavidus</taxon>
    </lineage>
</organism>
<proteinExistence type="predicted"/>
<accession>A0ABM8XAJ6</accession>
<name>A0ABM8XAJ6_9BURK</name>
<dbReference type="PANTHER" id="PTHR13061:SF29">
    <property type="entry name" value="GAMMA CARBONIC ANHYDRASE-LIKE 1, MITOCHONDRIAL-RELATED"/>
    <property type="match status" value="1"/>
</dbReference>